<dbReference type="PRINTS" id="PR00463">
    <property type="entry name" value="EP450I"/>
</dbReference>
<dbReference type="InterPro" id="IPR002401">
    <property type="entry name" value="Cyt_P450_E_grp-I"/>
</dbReference>
<dbReference type="GO" id="GO:0016125">
    <property type="term" value="P:sterol metabolic process"/>
    <property type="evidence" value="ECO:0007669"/>
    <property type="project" value="TreeGrafter"/>
</dbReference>
<evidence type="ECO:0000256" key="10">
    <source>
        <dbReference type="PIRSR" id="PIRSR602401-1"/>
    </source>
</evidence>
<evidence type="ECO:0008006" key="14">
    <source>
        <dbReference type="Google" id="ProtNLM"/>
    </source>
</evidence>
<dbReference type="Gene3D" id="1.10.630.10">
    <property type="entry name" value="Cytochrome P450"/>
    <property type="match status" value="1"/>
</dbReference>
<evidence type="ECO:0000256" key="2">
    <source>
        <dbReference type="ARBA" id="ARBA00004167"/>
    </source>
</evidence>
<gene>
    <name evidence="12" type="ORF">LWI28_006442</name>
</gene>
<keyword evidence="7" id="KW-0472">Membrane</keyword>
<evidence type="ECO:0000256" key="1">
    <source>
        <dbReference type="ARBA" id="ARBA00001971"/>
    </source>
</evidence>
<keyword evidence="5" id="KW-0812">Transmembrane</keyword>
<proteinExistence type="inferred from homology"/>
<dbReference type="PROSITE" id="PS00086">
    <property type="entry name" value="CYTOCHROME_P450"/>
    <property type="match status" value="1"/>
</dbReference>
<dbReference type="PANTHER" id="PTHR24286:SF381">
    <property type="entry name" value="BETA-AMYRIN 28-OXIDASE"/>
    <property type="match status" value="1"/>
</dbReference>
<keyword evidence="9 10" id="KW-0408">Iron</keyword>
<comment type="caution">
    <text evidence="12">The sequence shown here is derived from an EMBL/GenBank/DDBJ whole genome shotgun (WGS) entry which is preliminary data.</text>
</comment>
<dbReference type="GO" id="GO:0016020">
    <property type="term" value="C:membrane"/>
    <property type="evidence" value="ECO:0007669"/>
    <property type="project" value="UniProtKB-SubCell"/>
</dbReference>
<dbReference type="InterPro" id="IPR036396">
    <property type="entry name" value="Cyt_P450_sf"/>
</dbReference>
<reference evidence="12" key="2">
    <citation type="submission" date="2023-02" db="EMBL/GenBank/DDBJ databases">
        <authorList>
            <person name="Swenson N.G."/>
            <person name="Wegrzyn J.L."/>
            <person name="Mcevoy S.L."/>
        </authorList>
    </citation>
    <scope>NUCLEOTIDE SEQUENCE</scope>
    <source>
        <strain evidence="12">91603</strain>
        <tissue evidence="12">Leaf</tissue>
    </source>
</reference>
<feature type="binding site" description="axial binding residue" evidence="10">
    <location>
        <position position="423"/>
    </location>
    <ligand>
        <name>heme</name>
        <dbReference type="ChEBI" id="CHEBI:30413"/>
    </ligand>
    <ligandPart>
        <name>Fe</name>
        <dbReference type="ChEBI" id="CHEBI:18248"/>
    </ligandPart>
</feature>
<evidence type="ECO:0000256" key="9">
    <source>
        <dbReference type="ARBA" id="ARBA00023004"/>
    </source>
</evidence>
<evidence type="ECO:0000256" key="6">
    <source>
        <dbReference type="ARBA" id="ARBA00022723"/>
    </source>
</evidence>
<keyword evidence="8 11" id="KW-0560">Oxidoreductase</keyword>
<evidence type="ECO:0000256" key="7">
    <source>
        <dbReference type="ARBA" id="ARBA00022989"/>
    </source>
</evidence>
<dbReference type="SUPFAM" id="SSF48264">
    <property type="entry name" value="Cytochrome P450"/>
    <property type="match status" value="1"/>
</dbReference>
<keyword evidence="7" id="KW-1133">Transmembrane helix</keyword>
<name>A0AAD5P2A2_ACENE</name>
<reference evidence="12" key="1">
    <citation type="journal article" date="2022" name="Plant J.">
        <title>Strategies of tolerance reflected in two North American maple genomes.</title>
        <authorList>
            <person name="McEvoy S.L."/>
            <person name="Sezen U.U."/>
            <person name="Trouern-Trend A."/>
            <person name="McMahon S.M."/>
            <person name="Schaberg P.G."/>
            <person name="Yang J."/>
            <person name="Wegrzyn J.L."/>
            <person name="Swenson N.G."/>
        </authorList>
    </citation>
    <scope>NUCLEOTIDE SEQUENCE</scope>
    <source>
        <strain evidence="12">91603</strain>
    </source>
</reference>
<organism evidence="12 13">
    <name type="scientific">Acer negundo</name>
    <name type="common">Box elder</name>
    <dbReference type="NCBI Taxonomy" id="4023"/>
    <lineage>
        <taxon>Eukaryota</taxon>
        <taxon>Viridiplantae</taxon>
        <taxon>Streptophyta</taxon>
        <taxon>Embryophyta</taxon>
        <taxon>Tracheophyta</taxon>
        <taxon>Spermatophyta</taxon>
        <taxon>Magnoliopsida</taxon>
        <taxon>eudicotyledons</taxon>
        <taxon>Gunneridae</taxon>
        <taxon>Pentapetalae</taxon>
        <taxon>rosids</taxon>
        <taxon>malvids</taxon>
        <taxon>Sapindales</taxon>
        <taxon>Sapindaceae</taxon>
        <taxon>Hippocastanoideae</taxon>
        <taxon>Acereae</taxon>
        <taxon>Acer</taxon>
    </lineage>
</organism>
<keyword evidence="6 10" id="KW-0479">Metal-binding</keyword>
<dbReference type="CDD" id="cd11043">
    <property type="entry name" value="CYP90-like"/>
    <property type="match status" value="1"/>
</dbReference>
<dbReference type="GO" id="GO:0004497">
    <property type="term" value="F:monooxygenase activity"/>
    <property type="evidence" value="ECO:0007669"/>
    <property type="project" value="UniProtKB-KW"/>
</dbReference>
<dbReference type="GO" id="GO:0016705">
    <property type="term" value="F:oxidoreductase activity, acting on paired donors, with incorporation or reduction of molecular oxygen"/>
    <property type="evidence" value="ECO:0007669"/>
    <property type="project" value="InterPro"/>
</dbReference>
<keyword evidence="13" id="KW-1185">Reference proteome</keyword>
<evidence type="ECO:0000256" key="3">
    <source>
        <dbReference type="ARBA" id="ARBA00004721"/>
    </source>
</evidence>
<dbReference type="PANTHER" id="PTHR24286">
    <property type="entry name" value="CYTOCHROME P450 26"/>
    <property type="match status" value="1"/>
</dbReference>
<keyword evidence="11" id="KW-0503">Monooxygenase</keyword>
<evidence type="ECO:0000256" key="4">
    <source>
        <dbReference type="ARBA" id="ARBA00010617"/>
    </source>
</evidence>
<keyword evidence="10 11" id="KW-0349">Heme</keyword>
<evidence type="ECO:0000313" key="12">
    <source>
        <dbReference type="EMBL" id="KAI9194486.1"/>
    </source>
</evidence>
<dbReference type="EMBL" id="JAJSOW010000003">
    <property type="protein sequence ID" value="KAI9194486.1"/>
    <property type="molecule type" value="Genomic_DNA"/>
</dbReference>
<dbReference type="GO" id="GO:0020037">
    <property type="term" value="F:heme binding"/>
    <property type="evidence" value="ECO:0007669"/>
    <property type="project" value="InterPro"/>
</dbReference>
<dbReference type="Proteomes" id="UP001064489">
    <property type="component" value="Chromosome 1"/>
</dbReference>
<protein>
    <recommendedName>
        <fullName evidence="14">Cytochrome P450</fullName>
    </recommendedName>
</protein>
<accession>A0AAD5P2A2</accession>
<sequence>MELFFASGLILFTTLVSLSLAYIFFNKSKDNLPPGRMGLPYIGETLEFLKASKKGHPEKFLLDRISKYSSKIFKTSILTQPVMVFCGPAANKFLFSNENKLISIWYPVTLKKIFPISTKEFGKAQSKKTRQLLPNFLKAEGLINYISTMDYIAQIHFQADWEGKEQVAVYPLVKKFALWVACKVFLSIEDPDHVDRFVDTFNTLACGIISIPIDFPGTPFSKAIKAADELRREVIALIKQRKTDLEEKTASPNQDLLSHMLEETDENGQPMSEIYIAEKIIGLVVAGHDGVSSVMTSIVKYLAEYPDIYNKVLNEQMEIAKSKNPGEFLNWEDISKMKYSWNVACEVLRLETPGLAAFREVINDFIFSGYSIPKGWKLYWSVHSTHKNAEYFPKPERFDPTRFEGEGPAPYTFVPFGGGPKMCPGKEYSRLEILVFVHNLMKRYNWEKLLAYEKTIVTIAPVPAKGLPVRLIPHKAA</sequence>
<evidence type="ECO:0000256" key="5">
    <source>
        <dbReference type="ARBA" id="ARBA00022692"/>
    </source>
</evidence>
<dbReference type="GO" id="GO:0005506">
    <property type="term" value="F:iron ion binding"/>
    <property type="evidence" value="ECO:0007669"/>
    <property type="project" value="InterPro"/>
</dbReference>
<dbReference type="InterPro" id="IPR001128">
    <property type="entry name" value="Cyt_P450"/>
</dbReference>
<dbReference type="InterPro" id="IPR017972">
    <property type="entry name" value="Cyt_P450_CS"/>
</dbReference>
<evidence type="ECO:0000256" key="11">
    <source>
        <dbReference type="RuleBase" id="RU000461"/>
    </source>
</evidence>
<evidence type="ECO:0000256" key="8">
    <source>
        <dbReference type="ARBA" id="ARBA00023002"/>
    </source>
</evidence>
<comment type="pathway">
    <text evidence="3">Secondary metabolite biosynthesis; terpenoid biosynthesis.</text>
</comment>
<comment type="cofactor">
    <cofactor evidence="1 10">
        <name>heme</name>
        <dbReference type="ChEBI" id="CHEBI:30413"/>
    </cofactor>
</comment>
<dbReference type="FunFam" id="1.10.630.10:FF:000022">
    <property type="entry name" value="Taxadiene 5-alpha hydroxylase"/>
    <property type="match status" value="1"/>
</dbReference>
<dbReference type="Pfam" id="PF00067">
    <property type="entry name" value="p450"/>
    <property type="match status" value="1"/>
</dbReference>
<dbReference type="AlphaFoldDB" id="A0AAD5P2A2"/>
<comment type="subcellular location">
    <subcellularLocation>
        <location evidence="2">Membrane</location>
        <topology evidence="2">Single-pass membrane protein</topology>
    </subcellularLocation>
</comment>
<evidence type="ECO:0000313" key="13">
    <source>
        <dbReference type="Proteomes" id="UP001064489"/>
    </source>
</evidence>
<comment type="similarity">
    <text evidence="4 11">Belongs to the cytochrome P450 family.</text>
</comment>